<dbReference type="CDD" id="cd10917">
    <property type="entry name" value="CE4_NodB_like_6s_7s"/>
    <property type="match status" value="1"/>
</dbReference>
<feature type="domain" description="NodB homology" evidence="3">
    <location>
        <begin position="140"/>
        <end position="323"/>
    </location>
</feature>
<name>A0ABW2UYH7_9BACL</name>
<keyword evidence="5" id="KW-1185">Reference proteome</keyword>
<dbReference type="PANTHER" id="PTHR10587:SF125">
    <property type="entry name" value="POLYSACCHARIDE DEACETYLASE YHEN-RELATED"/>
    <property type="match status" value="1"/>
</dbReference>
<feature type="chain" id="PRO_5046164858" evidence="2">
    <location>
        <begin position="27"/>
        <end position="335"/>
    </location>
</feature>
<accession>A0ABW2UYH7</accession>
<dbReference type="GO" id="GO:0016787">
    <property type="term" value="F:hydrolase activity"/>
    <property type="evidence" value="ECO:0007669"/>
    <property type="project" value="UniProtKB-KW"/>
</dbReference>
<proteinExistence type="predicted"/>
<feature type="region of interest" description="Disordered" evidence="1">
    <location>
        <begin position="46"/>
        <end position="87"/>
    </location>
</feature>
<dbReference type="RefSeq" id="WP_246068208.1">
    <property type="nucleotide sequence ID" value="NZ_JBHTGQ010000006.1"/>
</dbReference>
<dbReference type="InterPro" id="IPR050248">
    <property type="entry name" value="Polysacc_deacetylase_ArnD"/>
</dbReference>
<dbReference type="SUPFAM" id="SSF88713">
    <property type="entry name" value="Glycoside hydrolase/deacetylase"/>
    <property type="match status" value="1"/>
</dbReference>
<dbReference type="EC" id="3.-.-.-" evidence="4"/>
<sequence>MRNRHDWTKRLGIAGIALLAAFSGLAGCQRNGTNTAQQQQNFKEMINSPPGLAGKVPSAPPPDRRDETTPAGGLMPTAAFSSETTDNLKLTPDGEEALLEDSAIRAAGVAPAAKAKPASNQALQRKYPSVLVMKGSGDKRQLALTFDDGPDRRFTPQVLEVLKKHGVKATFFMIGSRVQAHSDVAKRVADEGHVIGNHTFWHPKLYSESLDRLRWEATETDRVIEEAVGYKPKLFRAPYGGLTDEILQELGRMKYNVIGWSVDSLDWKQIPAETCIANVMKDVSPGGIVLMHSGGHWTEDLSGMVEALDRLIPMLRQDGYQFVTIPEMIETTASR</sequence>
<comment type="caution">
    <text evidence="4">The sequence shown here is derived from an EMBL/GenBank/DDBJ whole genome shotgun (WGS) entry which is preliminary data.</text>
</comment>
<dbReference type="PANTHER" id="PTHR10587">
    <property type="entry name" value="GLYCOSYL TRANSFERASE-RELATED"/>
    <property type="match status" value="1"/>
</dbReference>
<keyword evidence="4" id="KW-0378">Hydrolase</keyword>
<evidence type="ECO:0000256" key="2">
    <source>
        <dbReference type="SAM" id="SignalP"/>
    </source>
</evidence>
<evidence type="ECO:0000256" key="1">
    <source>
        <dbReference type="SAM" id="MobiDB-lite"/>
    </source>
</evidence>
<dbReference type="EMBL" id="JBHTGQ010000006">
    <property type="protein sequence ID" value="MFC7748966.1"/>
    <property type="molecule type" value="Genomic_DNA"/>
</dbReference>
<dbReference type="Gene3D" id="3.20.20.370">
    <property type="entry name" value="Glycoside hydrolase/deacetylase"/>
    <property type="match status" value="1"/>
</dbReference>
<dbReference type="PROSITE" id="PS51257">
    <property type="entry name" value="PROKAR_LIPOPROTEIN"/>
    <property type="match status" value="1"/>
</dbReference>
<reference evidence="5" key="1">
    <citation type="journal article" date="2019" name="Int. J. Syst. Evol. Microbiol.">
        <title>The Global Catalogue of Microorganisms (GCM) 10K type strain sequencing project: providing services to taxonomists for standard genome sequencing and annotation.</title>
        <authorList>
            <consortium name="The Broad Institute Genomics Platform"/>
            <consortium name="The Broad Institute Genome Sequencing Center for Infectious Disease"/>
            <person name="Wu L."/>
            <person name="Ma J."/>
        </authorList>
    </citation>
    <scope>NUCLEOTIDE SEQUENCE [LARGE SCALE GENOMIC DNA]</scope>
    <source>
        <strain evidence="5">JCM 18657</strain>
    </source>
</reference>
<evidence type="ECO:0000313" key="4">
    <source>
        <dbReference type="EMBL" id="MFC7748966.1"/>
    </source>
</evidence>
<evidence type="ECO:0000313" key="5">
    <source>
        <dbReference type="Proteomes" id="UP001596528"/>
    </source>
</evidence>
<dbReference type="PROSITE" id="PS51677">
    <property type="entry name" value="NODB"/>
    <property type="match status" value="1"/>
</dbReference>
<organism evidence="4 5">
    <name type="scientific">Paenibacillus thermoaerophilus</name>
    <dbReference type="NCBI Taxonomy" id="1215385"/>
    <lineage>
        <taxon>Bacteria</taxon>
        <taxon>Bacillati</taxon>
        <taxon>Bacillota</taxon>
        <taxon>Bacilli</taxon>
        <taxon>Bacillales</taxon>
        <taxon>Paenibacillaceae</taxon>
        <taxon>Paenibacillus</taxon>
    </lineage>
</organism>
<dbReference type="Proteomes" id="UP001596528">
    <property type="component" value="Unassembled WGS sequence"/>
</dbReference>
<gene>
    <name evidence="4" type="ORF">ACFQWB_03260</name>
</gene>
<keyword evidence="2" id="KW-0732">Signal</keyword>
<protein>
    <submittedName>
        <fullName evidence="4">Polysaccharide deacetylase family protein</fullName>
        <ecNumber evidence="4">3.-.-.-</ecNumber>
    </submittedName>
</protein>
<dbReference type="InterPro" id="IPR011330">
    <property type="entry name" value="Glyco_hydro/deAcase_b/a-brl"/>
</dbReference>
<dbReference type="Pfam" id="PF01522">
    <property type="entry name" value="Polysacc_deac_1"/>
    <property type="match status" value="1"/>
</dbReference>
<feature type="signal peptide" evidence="2">
    <location>
        <begin position="1"/>
        <end position="26"/>
    </location>
</feature>
<evidence type="ECO:0000259" key="3">
    <source>
        <dbReference type="PROSITE" id="PS51677"/>
    </source>
</evidence>
<dbReference type="InterPro" id="IPR002509">
    <property type="entry name" value="NODB_dom"/>
</dbReference>